<dbReference type="KEGG" id="sna:Snas_2371"/>
<keyword evidence="4" id="KW-1185">Reference proteome</keyword>
<accession>D3Q3L5</accession>
<protein>
    <recommendedName>
        <fullName evidence="5">PknH-like extracellular domain-containing protein</fullName>
    </recommendedName>
</protein>
<dbReference type="Proteomes" id="UP000000844">
    <property type="component" value="Chromosome"/>
</dbReference>
<reference evidence="3 4" key="1">
    <citation type="journal article" date="2009" name="Stand. Genomic Sci.">
        <title>Complete genome sequence of Stackebrandtia nassauensis type strain (LLR-40K-21).</title>
        <authorList>
            <person name="Munk C."/>
            <person name="Lapidus A."/>
            <person name="Copeland A."/>
            <person name="Jando M."/>
            <person name="Mayilraj S."/>
            <person name="Glavina Del Rio T."/>
            <person name="Nolan M."/>
            <person name="Chen F."/>
            <person name="Lucas S."/>
            <person name="Tice H."/>
            <person name="Cheng J.F."/>
            <person name="Han C."/>
            <person name="Detter J.C."/>
            <person name="Bruce D."/>
            <person name="Goodwin L."/>
            <person name="Chain P."/>
            <person name="Pitluck S."/>
            <person name="Goker M."/>
            <person name="Ovchinikova G."/>
            <person name="Pati A."/>
            <person name="Ivanova N."/>
            <person name="Mavromatis K."/>
            <person name="Chen A."/>
            <person name="Palaniappan K."/>
            <person name="Land M."/>
            <person name="Hauser L."/>
            <person name="Chang Y.J."/>
            <person name="Jeffries C.D."/>
            <person name="Bristow J."/>
            <person name="Eisen J.A."/>
            <person name="Markowitz V."/>
            <person name="Hugenholtz P."/>
            <person name="Kyrpides N.C."/>
            <person name="Klenk H.P."/>
        </authorList>
    </citation>
    <scope>NUCLEOTIDE SEQUENCE [LARGE SCALE GENOMIC DNA]</scope>
    <source>
        <strain evidence="4">DSM 44728 / CIP 108903 / NRRL B-16338 / NBRC 102104 / LLR-40K-21</strain>
    </source>
</reference>
<evidence type="ECO:0000256" key="1">
    <source>
        <dbReference type="SAM" id="MobiDB-lite"/>
    </source>
</evidence>
<gene>
    <name evidence="3" type="ordered locus">Snas_2371</name>
</gene>
<name>D3Q3L5_STANL</name>
<evidence type="ECO:0000313" key="4">
    <source>
        <dbReference type="Proteomes" id="UP000000844"/>
    </source>
</evidence>
<dbReference type="EMBL" id="CP001778">
    <property type="protein sequence ID" value="ADD42056.1"/>
    <property type="molecule type" value="Genomic_DNA"/>
</dbReference>
<feature type="region of interest" description="Disordered" evidence="1">
    <location>
        <begin position="23"/>
        <end position="74"/>
    </location>
</feature>
<dbReference type="HOGENOM" id="CLU_1234391_0_0_11"/>
<feature type="signal peptide" evidence="2">
    <location>
        <begin position="1"/>
        <end position="21"/>
    </location>
</feature>
<dbReference type="RefSeq" id="WP_013017627.1">
    <property type="nucleotide sequence ID" value="NC_013947.1"/>
</dbReference>
<evidence type="ECO:0000256" key="2">
    <source>
        <dbReference type="SAM" id="SignalP"/>
    </source>
</evidence>
<dbReference type="PROSITE" id="PS51257">
    <property type="entry name" value="PROKAR_LIPOPROTEIN"/>
    <property type="match status" value="1"/>
</dbReference>
<dbReference type="STRING" id="446470.Snas_2371"/>
<keyword evidence="2" id="KW-0732">Signal</keyword>
<feature type="compositionally biased region" description="Basic and acidic residues" evidence="1">
    <location>
        <begin position="37"/>
        <end position="51"/>
    </location>
</feature>
<proteinExistence type="predicted"/>
<feature type="chain" id="PRO_5039328239" description="PknH-like extracellular domain-containing protein" evidence="2">
    <location>
        <begin position="22"/>
        <end position="224"/>
    </location>
</feature>
<evidence type="ECO:0000313" key="3">
    <source>
        <dbReference type="EMBL" id="ADD42056.1"/>
    </source>
</evidence>
<organism evidence="3 4">
    <name type="scientific">Stackebrandtia nassauensis (strain DSM 44728 / CIP 108903 / NRRL B-16338 / NBRC 102104 / LLR-40K-21)</name>
    <dbReference type="NCBI Taxonomy" id="446470"/>
    <lineage>
        <taxon>Bacteria</taxon>
        <taxon>Bacillati</taxon>
        <taxon>Actinomycetota</taxon>
        <taxon>Actinomycetes</taxon>
        <taxon>Glycomycetales</taxon>
        <taxon>Glycomycetaceae</taxon>
        <taxon>Stackebrandtia</taxon>
    </lineage>
</organism>
<sequence length="224" mass="24266">MRKTIAIGVAAVLSFALVACSANTEKPKAESTSSESTAKDEGKDWAKEAEKSLVSTDMESLSEHKAEFDKPKSVDDARPFPECEMNESVHGDVRGGVHQRFKGDPDISAYAYAVDGSAADQFEKLVKAFGEKECQEFETKTDEGTFEYKLLDDADTTEDLRKELLFGACFEVTDTKSGDKSGECRMIYVVGENGIAELTSKQDVELNGVSTLMLGLVAAEAMSG</sequence>
<feature type="compositionally biased region" description="Basic and acidic residues" evidence="1">
    <location>
        <begin position="61"/>
        <end position="74"/>
    </location>
</feature>
<evidence type="ECO:0008006" key="5">
    <source>
        <dbReference type="Google" id="ProtNLM"/>
    </source>
</evidence>
<dbReference type="AlphaFoldDB" id="D3Q3L5"/>